<dbReference type="PANTHER" id="PTHR46455">
    <property type="entry name" value="SET AND MYND DOMAIN CONTAINING, ARTHROPOD-SPECIFIC, MEMBER 4, ISOFORM A"/>
    <property type="match status" value="1"/>
</dbReference>
<organism evidence="7 8">
    <name type="scientific">Aromia moschata</name>
    <dbReference type="NCBI Taxonomy" id="1265417"/>
    <lineage>
        <taxon>Eukaryota</taxon>
        <taxon>Metazoa</taxon>
        <taxon>Ecdysozoa</taxon>
        <taxon>Arthropoda</taxon>
        <taxon>Hexapoda</taxon>
        <taxon>Insecta</taxon>
        <taxon>Pterygota</taxon>
        <taxon>Neoptera</taxon>
        <taxon>Endopterygota</taxon>
        <taxon>Coleoptera</taxon>
        <taxon>Polyphaga</taxon>
        <taxon>Cucujiformia</taxon>
        <taxon>Chrysomeloidea</taxon>
        <taxon>Cerambycidae</taxon>
        <taxon>Cerambycinae</taxon>
        <taxon>Callichromatini</taxon>
        <taxon>Aromia</taxon>
    </lineage>
</organism>
<dbReference type="Gene3D" id="1.10.220.160">
    <property type="match status" value="1"/>
</dbReference>
<dbReference type="Proteomes" id="UP001162162">
    <property type="component" value="Unassembled WGS sequence"/>
</dbReference>
<dbReference type="InterPro" id="IPR046341">
    <property type="entry name" value="SET_dom_sf"/>
</dbReference>
<sequence>MSQSSEDPKTGSCEVCQQSAARRCSACKLVFYCSEDHQKSHWKEHKNVCRPFEVARCAEVGRYLKATRDLNPSDIIFTDTPIVFGPKPHRVDEGQFPCVGCCRLLDDQTCHRCPGCFWPVCKPDCQGIKVATLHGFECNILRLRPPSEAKSFYEYYRFDVLIILRALYLQKTNVKKWETMLSLQDHLRERGPNSKVYKSIEEKIYLLQQNYLDPLRNYEKETGQSVLPPVTSEVIHKIYGILDVNATELTEDIDGVILYPTASLMEHNCIPNTVQMIDEKDNLRVTYKAALPIKKDEHITTMYTHILWGTSARRHHLRKTKYFTCKCKRCQDPTELGTYLSALKCLGTENEPCGGVQLPINPTESNCEWACNKCGIKLPNKEIMKFVHHLNGEVEKMMAKRPKVEELEDILGKLLKFLHPNHYLVYSIKHSLVQLYGNEGGIEASSQLLSEKQKMCEELIAITRRLDPGNARLSLYLGVLLNELFIAKFKLFSRNFDAEKKGEFSDTVKDIENILEENKLVLQHEIGSTAGSKLLEVVCQNEAKFKNWMDSENVNVV</sequence>
<proteinExistence type="predicted"/>
<dbReference type="PROSITE" id="PS01360">
    <property type="entry name" value="ZF_MYND_1"/>
    <property type="match status" value="1"/>
</dbReference>
<dbReference type="InterPro" id="IPR002893">
    <property type="entry name" value="Znf_MYND"/>
</dbReference>
<dbReference type="InterPro" id="IPR053010">
    <property type="entry name" value="SET_SmydA-8"/>
</dbReference>
<keyword evidence="2 4" id="KW-0863">Zinc-finger</keyword>
<evidence type="ECO:0000256" key="1">
    <source>
        <dbReference type="ARBA" id="ARBA00022723"/>
    </source>
</evidence>
<keyword evidence="1" id="KW-0479">Metal-binding</keyword>
<keyword evidence="3" id="KW-0862">Zinc</keyword>
<evidence type="ECO:0000256" key="2">
    <source>
        <dbReference type="ARBA" id="ARBA00022771"/>
    </source>
</evidence>
<dbReference type="GO" id="GO:0008276">
    <property type="term" value="F:protein methyltransferase activity"/>
    <property type="evidence" value="ECO:0007669"/>
    <property type="project" value="UniProtKB-ARBA"/>
</dbReference>
<dbReference type="EMBL" id="JAPWTK010000133">
    <property type="protein sequence ID" value="KAJ8948644.1"/>
    <property type="molecule type" value="Genomic_DNA"/>
</dbReference>
<feature type="domain" description="MYND-type" evidence="6">
    <location>
        <begin position="13"/>
        <end position="49"/>
    </location>
</feature>
<gene>
    <name evidence="7" type="ORF">NQ318_022712</name>
</gene>
<reference evidence="7" key="1">
    <citation type="journal article" date="2023" name="Insect Mol. Biol.">
        <title>Genome sequencing provides insights into the evolution of gene families encoding plant cell wall-degrading enzymes in longhorned beetles.</title>
        <authorList>
            <person name="Shin N.R."/>
            <person name="Okamura Y."/>
            <person name="Kirsch R."/>
            <person name="Pauchet Y."/>
        </authorList>
    </citation>
    <scope>NUCLEOTIDE SEQUENCE</scope>
    <source>
        <strain evidence="7">AMC_N1</strain>
    </source>
</reference>
<dbReference type="Gene3D" id="6.10.140.2220">
    <property type="match status" value="2"/>
</dbReference>
<evidence type="ECO:0000313" key="7">
    <source>
        <dbReference type="EMBL" id="KAJ8948644.1"/>
    </source>
</evidence>
<feature type="domain" description="SET" evidence="5">
    <location>
        <begin position="50"/>
        <end position="304"/>
    </location>
</feature>
<dbReference type="PROSITE" id="PS50280">
    <property type="entry name" value="SET"/>
    <property type="match status" value="1"/>
</dbReference>
<evidence type="ECO:0000313" key="8">
    <source>
        <dbReference type="Proteomes" id="UP001162162"/>
    </source>
</evidence>
<evidence type="ECO:0008006" key="9">
    <source>
        <dbReference type="Google" id="ProtNLM"/>
    </source>
</evidence>
<dbReference type="SUPFAM" id="SSF82199">
    <property type="entry name" value="SET domain"/>
    <property type="match status" value="1"/>
</dbReference>
<dbReference type="SUPFAM" id="SSF144232">
    <property type="entry name" value="HIT/MYND zinc finger-like"/>
    <property type="match status" value="1"/>
</dbReference>
<dbReference type="Gene3D" id="2.170.270.10">
    <property type="entry name" value="SET domain"/>
    <property type="match status" value="1"/>
</dbReference>
<dbReference type="PROSITE" id="PS50865">
    <property type="entry name" value="ZF_MYND_2"/>
    <property type="match status" value="1"/>
</dbReference>
<evidence type="ECO:0000259" key="6">
    <source>
        <dbReference type="PROSITE" id="PS50865"/>
    </source>
</evidence>
<dbReference type="CDD" id="cd20071">
    <property type="entry name" value="SET_SMYD"/>
    <property type="match status" value="1"/>
</dbReference>
<evidence type="ECO:0000259" key="5">
    <source>
        <dbReference type="PROSITE" id="PS50280"/>
    </source>
</evidence>
<evidence type="ECO:0000256" key="4">
    <source>
        <dbReference type="PROSITE-ProRule" id="PRU00134"/>
    </source>
</evidence>
<accession>A0AAV8YB39</accession>
<comment type="caution">
    <text evidence="7">The sequence shown here is derived from an EMBL/GenBank/DDBJ whole genome shotgun (WGS) entry which is preliminary data.</text>
</comment>
<dbReference type="GO" id="GO:0008757">
    <property type="term" value="F:S-adenosylmethionine-dependent methyltransferase activity"/>
    <property type="evidence" value="ECO:0007669"/>
    <property type="project" value="UniProtKB-ARBA"/>
</dbReference>
<protein>
    <recommendedName>
        <fullName evidence="9">Protein msta</fullName>
    </recommendedName>
</protein>
<keyword evidence="8" id="KW-1185">Reference proteome</keyword>
<name>A0AAV8YB39_9CUCU</name>
<evidence type="ECO:0000256" key="3">
    <source>
        <dbReference type="ARBA" id="ARBA00022833"/>
    </source>
</evidence>
<dbReference type="GO" id="GO:0008270">
    <property type="term" value="F:zinc ion binding"/>
    <property type="evidence" value="ECO:0007669"/>
    <property type="project" value="UniProtKB-KW"/>
</dbReference>
<dbReference type="InterPro" id="IPR001214">
    <property type="entry name" value="SET_dom"/>
</dbReference>
<dbReference type="PANTHER" id="PTHR46455:SF2">
    <property type="entry name" value="AT24727P"/>
    <property type="match status" value="1"/>
</dbReference>
<dbReference type="AlphaFoldDB" id="A0AAV8YB39"/>
<dbReference type="Pfam" id="PF01753">
    <property type="entry name" value="zf-MYND"/>
    <property type="match status" value="1"/>
</dbReference>
<dbReference type="GO" id="GO:0008170">
    <property type="term" value="F:N-methyltransferase activity"/>
    <property type="evidence" value="ECO:0007669"/>
    <property type="project" value="UniProtKB-ARBA"/>
</dbReference>